<accession>A0A4Y2TSH9</accession>
<name>A0A4Y2TSH9_ARAVE</name>
<dbReference type="AlphaFoldDB" id="A0A4Y2TSH9"/>
<dbReference type="EMBL" id="BGPR01030230">
    <property type="protein sequence ID" value="GBO02624.1"/>
    <property type="molecule type" value="Genomic_DNA"/>
</dbReference>
<dbReference type="Proteomes" id="UP000499080">
    <property type="component" value="Unassembled WGS sequence"/>
</dbReference>
<proteinExistence type="predicted"/>
<evidence type="ECO:0000313" key="1">
    <source>
        <dbReference type="EMBL" id="GBO02624.1"/>
    </source>
</evidence>
<organism evidence="1 2">
    <name type="scientific">Araneus ventricosus</name>
    <name type="common">Orbweaver spider</name>
    <name type="synonym">Epeira ventricosa</name>
    <dbReference type="NCBI Taxonomy" id="182803"/>
    <lineage>
        <taxon>Eukaryota</taxon>
        <taxon>Metazoa</taxon>
        <taxon>Ecdysozoa</taxon>
        <taxon>Arthropoda</taxon>
        <taxon>Chelicerata</taxon>
        <taxon>Arachnida</taxon>
        <taxon>Araneae</taxon>
        <taxon>Araneomorphae</taxon>
        <taxon>Entelegynae</taxon>
        <taxon>Araneoidea</taxon>
        <taxon>Araneidae</taxon>
        <taxon>Araneus</taxon>
    </lineage>
</organism>
<protein>
    <submittedName>
        <fullName evidence="1">Uncharacterized protein</fullName>
    </submittedName>
</protein>
<sequence length="111" mass="12427">MVRIPCELPFISGSCNRNAAAFHKRPDSTAIRARADCADESALSLDLERLIIPDTPLPRGEMIGSRNVCRNKMAKIYLSDGVNVSETPIVYGNRFFKVHYVENVNVQFKAE</sequence>
<keyword evidence="2" id="KW-1185">Reference proteome</keyword>
<comment type="caution">
    <text evidence="1">The sequence shown here is derived from an EMBL/GenBank/DDBJ whole genome shotgun (WGS) entry which is preliminary data.</text>
</comment>
<gene>
    <name evidence="1" type="ORF">AVEN_241338_1</name>
</gene>
<reference evidence="1 2" key="1">
    <citation type="journal article" date="2019" name="Sci. Rep.">
        <title>Orb-weaving spider Araneus ventricosus genome elucidates the spidroin gene catalogue.</title>
        <authorList>
            <person name="Kono N."/>
            <person name="Nakamura H."/>
            <person name="Ohtoshi R."/>
            <person name="Moran D.A.P."/>
            <person name="Shinohara A."/>
            <person name="Yoshida Y."/>
            <person name="Fujiwara M."/>
            <person name="Mori M."/>
            <person name="Tomita M."/>
            <person name="Arakawa K."/>
        </authorList>
    </citation>
    <scope>NUCLEOTIDE SEQUENCE [LARGE SCALE GENOMIC DNA]</scope>
</reference>
<evidence type="ECO:0000313" key="2">
    <source>
        <dbReference type="Proteomes" id="UP000499080"/>
    </source>
</evidence>